<dbReference type="InterPro" id="IPR015424">
    <property type="entry name" value="PyrdxlP-dep_Trfase"/>
</dbReference>
<dbReference type="Gene3D" id="3.90.1150.10">
    <property type="entry name" value="Aspartate Aminotransferase, domain 1"/>
    <property type="match status" value="1"/>
</dbReference>
<dbReference type="InterPro" id="IPR015422">
    <property type="entry name" value="PyrdxlP-dep_Trfase_small"/>
</dbReference>
<comment type="similarity">
    <text evidence="3">Belongs to the DegT/DnrJ/EryC1 family.</text>
</comment>
<dbReference type="InterPro" id="IPR015421">
    <property type="entry name" value="PyrdxlP-dep_Trfase_major"/>
</dbReference>
<dbReference type="EMBL" id="JAGQLM010000105">
    <property type="protein sequence ID" value="MCA9375184.1"/>
    <property type="molecule type" value="Genomic_DNA"/>
</dbReference>
<proteinExistence type="inferred from homology"/>
<sequence>MYFPKEPSSSERIFITKNGSSAIYLFLKSLNLPEDSEVILQAFTCNSVVNPVLWAGFKPVYSDIDRKTFSIDIESLKSRVTDKTKVVILQHTFGIPGPVHEVVEFCRQKKIFVLEDCAHALGVEVGGRPLGISGDAAIVSFGLEKTLSTKVGGALLLNNKNIAKKINTQYGSWKYMSYPETFIWLLNPIIRIILRKIPIFRVSTAVLLSRVGLFNTGFVRKELKGEMPSNALRLLPGVLASVVVERLARIEYNLRHRENITQVYLNNVFPKGISIADSIRSNLLPLVKFPVVTKDEKQRDEMRTYLQSEGIYISDWYDPVVYPEETDLKLMRYVKGSCPVAEDISKRVINLPTGSYVTTAHAKMICHEIENFTNSK</sequence>
<dbReference type="Pfam" id="PF01041">
    <property type="entry name" value="DegT_DnrJ_EryC1"/>
    <property type="match status" value="1"/>
</dbReference>
<dbReference type="GO" id="GO:0008483">
    <property type="term" value="F:transaminase activity"/>
    <property type="evidence" value="ECO:0007669"/>
    <property type="project" value="UniProtKB-KW"/>
</dbReference>
<gene>
    <name evidence="4" type="ORF">KC622_02535</name>
</gene>
<organism evidence="4 5">
    <name type="scientific">Candidatus Dojkabacteria bacterium</name>
    <dbReference type="NCBI Taxonomy" id="2099670"/>
    <lineage>
        <taxon>Bacteria</taxon>
        <taxon>Candidatus Dojkabacteria</taxon>
    </lineage>
</organism>
<accession>A0A955KVR3</accession>
<dbReference type="AlphaFoldDB" id="A0A955KVR3"/>
<keyword evidence="4" id="KW-0032">Aminotransferase</keyword>
<dbReference type="GO" id="GO:0000271">
    <property type="term" value="P:polysaccharide biosynthetic process"/>
    <property type="evidence" value="ECO:0007669"/>
    <property type="project" value="TreeGrafter"/>
</dbReference>
<dbReference type="InterPro" id="IPR000653">
    <property type="entry name" value="DegT/StrS_aminotransferase"/>
</dbReference>
<feature type="modified residue" description="N6-(pyridoxal phosphate)lysine" evidence="2">
    <location>
        <position position="145"/>
    </location>
</feature>
<dbReference type="SUPFAM" id="SSF53383">
    <property type="entry name" value="PLP-dependent transferases"/>
    <property type="match status" value="1"/>
</dbReference>
<protein>
    <submittedName>
        <fullName evidence="4">Aminotransferase class V-fold PLP-dependent enzyme</fullName>
    </submittedName>
</protein>
<feature type="active site" description="Proton acceptor" evidence="1">
    <location>
        <position position="145"/>
    </location>
</feature>
<evidence type="ECO:0000256" key="3">
    <source>
        <dbReference type="RuleBase" id="RU004508"/>
    </source>
</evidence>
<evidence type="ECO:0000256" key="1">
    <source>
        <dbReference type="PIRSR" id="PIRSR000390-1"/>
    </source>
</evidence>
<reference evidence="4" key="2">
    <citation type="journal article" date="2021" name="Microbiome">
        <title>Successional dynamics and alternative stable states in a saline activated sludge microbial community over 9 years.</title>
        <authorList>
            <person name="Wang Y."/>
            <person name="Ye J."/>
            <person name="Ju F."/>
            <person name="Liu L."/>
            <person name="Boyd J.A."/>
            <person name="Deng Y."/>
            <person name="Parks D.H."/>
            <person name="Jiang X."/>
            <person name="Yin X."/>
            <person name="Woodcroft B.J."/>
            <person name="Tyson G.W."/>
            <person name="Hugenholtz P."/>
            <person name="Polz M.F."/>
            <person name="Zhang T."/>
        </authorList>
    </citation>
    <scope>NUCLEOTIDE SEQUENCE</scope>
    <source>
        <strain evidence="4">HKST-UBA16</strain>
    </source>
</reference>
<dbReference type="PIRSF" id="PIRSF000390">
    <property type="entry name" value="PLP_StrS"/>
    <property type="match status" value="1"/>
</dbReference>
<evidence type="ECO:0000256" key="2">
    <source>
        <dbReference type="PIRSR" id="PIRSR000390-2"/>
    </source>
</evidence>
<dbReference type="PANTHER" id="PTHR30244:SF34">
    <property type="entry name" value="DTDP-4-AMINO-4,6-DIDEOXYGALACTOSE TRANSAMINASE"/>
    <property type="match status" value="1"/>
</dbReference>
<dbReference type="Proteomes" id="UP000748332">
    <property type="component" value="Unassembled WGS sequence"/>
</dbReference>
<comment type="caution">
    <text evidence="4">The sequence shown here is derived from an EMBL/GenBank/DDBJ whole genome shotgun (WGS) entry which is preliminary data.</text>
</comment>
<dbReference type="Gene3D" id="3.40.640.10">
    <property type="entry name" value="Type I PLP-dependent aspartate aminotransferase-like (Major domain)"/>
    <property type="match status" value="1"/>
</dbReference>
<dbReference type="PANTHER" id="PTHR30244">
    <property type="entry name" value="TRANSAMINASE"/>
    <property type="match status" value="1"/>
</dbReference>
<name>A0A955KVR3_9BACT</name>
<reference evidence="4" key="1">
    <citation type="submission" date="2020-04" db="EMBL/GenBank/DDBJ databases">
        <authorList>
            <person name="Zhang T."/>
        </authorList>
    </citation>
    <scope>NUCLEOTIDE SEQUENCE</scope>
    <source>
        <strain evidence="4">HKST-UBA16</strain>
    </source>
</reference>
<keyword evidence="4" id="KW-0808">Transferase</keyword>
<evidence type="ECO:0000313" key="5">
    <source>
        <dbReference type="Proteomes" id="UP000748332"/>
    </source>
</evidence>
<keyword evidence="2 3" id="KW-0663">Pyridoxal phosphate</keyword>
<dbReference type="GO" id="GO:0030170">
    <property type="term" value="F:pyridoxal phosphate binding"/>
    <property type="evidence" value="ECO:0007669"/>
    <property type="project" value="TreeGrafter"/>
</dbReference>
<evidence type="ECO:0000313" key="4">
    <source>
        <dbReference type="EMBL" id="MCA9375184.1"/>
    </source>
</evidence>